<dbReference type="Gene3D" id="3.90.550.10">
    <property type="entry name" value="Spore Coat Polysaccharide Biosynthesis Protein SpsA, Chain A"/>
    <property type="match status" value="1"/>
</dbReference>
<dbReference type="AlphaFoldDB" id="A0A2R3QU42"/>
<feature type="domain" description="Glycosyltransferase 2-like" evidence="1">
    <location>
        <begin position="8"/>
        <end position="119"/>
    </location>
</feature>
<evidence type="ECO:0000313" key="3">
    <source>
        <dbReference type="Proteomes" id="UP000238327"/>
    </source>
</evidence>
<accession>A0A2R3QU42</accession>
<dbReference type="Proteomes" id="UP000238327">
    <property type="component" value="Chromosome"/>
</dbReference>
<evidence type="ECO:0000259" key="1">
    <source>
        <dbReference type="Pfam" id="PF00535"/>
    </source>
</evidence>
<dbReference type="OrthoDB" id="396512at2"/>
<dbReference type="GO" id="GO:0016758">
    <property type="term" value="F:hexosyltransferase activity"/>
    <property type="evidence" value="ECO:0007669"/>
    <property type="project" value="UniProtKB-ARBA"/>
</dbReference>
<dbReference type="EMBL" id="CP027657">
    <property type="protein sequence ID" value="AVO55244.1"/>
    <property type="molecule type" value="Genomic_DNA"/>
</dbReference>
<dbReference type="PANTHER" id="PTHR22916:SF67">
    <property type="entry name" value="COLANIC ACID BIOSYNTHESIS GLYCOSYL TRANSFERASE WCAE-RELATED"/>
    <property type="match status" value="1"/>
</dbReference>
<dbReference type="PANTHER" id="PTHR22916">
    <property type="entry name" value="GLYCOSYLTRANSFERASE"/>
    <property type="match status" value="1"/>
</dbReference>
<protein>
    <recommendedName>
        <fullName evidence="1">Glycosyltransferase 2-like domain-containing protein</fullName>
    </recommendedName>
</protein>
<organism evidence="2 3">
    <name type="scientific">Ectopseudomonas mendocina</name>
    <name type="common">Pseudomonas mendocina</name>
    <dbReference type="NCBI Taxonomy" id="300"/>
    <lineage>
        <taxon>Bacteria</taxon>
        <taxon>Pseudomonadati</taxon>
        <taxon>Pseudomonadota</taxon>
        <taxon>Gammaproteobacteria</taxon>
        <taxon>Pseudomonadales</taxon>
        <taxon>Pseudomonadaceae</taxon>
        <taxon>Ectopseudomonas</taxon>
    </lineage>
</organism>
<evidence type="ECO:0000313" key="2">
    <source>
        <dbReference type="EMBL" id="AVO55244.1"/>
    </source>
</evidence>
<reference evidence="2 3" key="1">
    <citation type="submission" date="2018-03" db="EMBL/GenBank/DDBJ databases">
        <title>Complete genome sequence and methylome analysis of Pseudomonas mendocina NEB 698.</title>
        <authorList>
            <person name="Morgan R.D."/>
        </authorList>
    </citation>
    <scope>NUCLEOTIDE SEQUENCE [LARGE SCALE GENOMIC DNA]</scope>
    <source>
        <strain evidence="2 3">NEB698</strain>
    </source>
</reference>
<dbReference type="Pfam" id="PF00535">
    <property type="entry name" value="Glycos_transf_2"/>
    <property type="match status" value="1"/>
</dbReference>
<dbReference type="SUPFAM" id="SSF53448">
    <property type="entry name" value="Nucleotide-diphospho-sugar transferases"/>
    <property type="match status" value="1"/>
</dbReference>
<dbReference type="InterPro" id="IPR001173">
    <property type="entry name" value="Glyco_trans_2-like"/>
</dbReference>
<proteinExistence type="predicted"/>
<name>A0A2R3QU42_ECTME</name>
<dbReference type="RefSeq" id="WP_106740333.1">
    <property type="nucleotide sequence ID" value="NZ_CP027657.1"/>
</dbReference>
<sequence length="250" mass="27258">MNERATISIITATYNAADVLPELVASLRAQIDQDFEWVVADGASTDGTLELLRSIKDLNLKIVSQEDFGIYDALNRGVKASSGDYYLVVGADDGLYPEAISIYRESLKENTDFVTASVSFDGHVKAAGRGSAWRVGQFAYFSSHAVGVLIKRALHDKFGFYSRRYPIAADQLFLLAAVKGGATITVSRKVVGYFGTGGLSSYDLLGSITELYRVQVQVGHDVIGQTILCCARLGWYSLKLLRARGRPVAR</sequence>
<dbReference type="InterPro" id="IPR029044">
    <property type="entry name" value="Nucleotide-diphossugar_trans"/>
</dbReference>
<gene>
    <name evidence="2" type="ORF">C7A17_21575</name>
</gene>